<dbReference type="GO" id="GO:0003677">
    <property type="term" value="F:DNA binding"/>
    <property type="evidence" value="ECO:0007669"/>
    <property type="project" value="InterPro"/>
</dbReference>
<dbReference type="EMBL" id="AYZB01000020">
    <property type="protein sequence ID" value="KRM23389.1"/>
    <property type="molecule type" value="Genomic_DNA"/>
</dbReference>
<dbReference type="InterPro" id="IPR053163">
    <property type="entry name" value="HTH-type_regulator_Rgg"/>
</dbReference>
<dbReference type="PROSITE" id="PS50943">
    <property type="entry name" value="HTH_CROC1"/>
    <property type="match status" value="1"/>
</dbReference>
<proteinExistence type="predicted"/>
<reference evidence="2 3" key="1">
    <citation type="journal article" date="2015" name="Genome Announc.">
        <title>Expanding the biotechnology potential of lactobacilli through comparative genomics of 213 strains and associated genera.</title>
        <authorList>
            <person name="Sun Z."/>
            <person name="Harris H.M."/>
            <person name="McCann A."/>
            <person name="Guo C."/>
            <person name="Argimon S."/>
            <person name="Zhang W."/>
            <person name="Yang X."/>
            <person name="Jeffery I.B."/>
            <person name="Cooney J.C."/>
            <person name="Kagawa T.F."/>
            <person name="Liu W."/>
            <person name="Song Y."/>
            <person name="Salvetti E."/>
            <person name="Wrobel A."/>
            <person name="Rasinkangas P."/>
            <person name="Parkhill J."/>
            <person name="Rea M.C."/>
            <person name="O'Sullivan O."/>
            <person name="Ritari J."/>
            <person name="Douillard F.P."/>
            <person name="Paul Ross R."/>
            <person name="Yang R."/>
            <person name="Briner A.E."/>
            <person name="Felis G.E."/>
            <person name="de Vos W.M."/>
            <person name="Barrangou R."/>
            <person name="Klaenhammer T.R."/>
            <person name="Caufield P.W."/>
            <person name="Cui Y."/>
            <person name="Zhang H."/>
            <person name="O'Toole P.W."/>
        </authorList>
    </citation>
    <scope>NUCLEOTIDE SEQUENCE [LARGE SCALE GENOMIC DNA]</scope>
    <source>
        <strain evidence="2 3">DSM 20719</strain>
    </source>
</reference>
<evidence type="ECO:0000259" key="1">
    <source>
        <dbReference type="PROSITE" id="PS50943"/>
    </source>
</evidence>
<gene>
    <name evidence="2" type="ORF">FC90_GL000344</name>
</gene>
<dbReference type="SUPFAM" id="SSF47413">
    <property type="entry name" value="lambda repressor-like DNA-binding domains"/>
    <property type="match status" value="1"/>
</dbReference>
<accession>A0AA89KXL7</accession>
<dbReference type="Gene3D" id="1.25.40.400">
    <property type="match status" value="1"/>
</dbReference>
<dbReference type="Gene3D" id="1.10.260.40">
    <property type="entry name" value="lambda repressor-like DNA-binding domains"/>
    <property type="match status" value="1"/>
</dbReference>
<dbReference type="RefSeq" id="WP_057908082.1">
    <property type="nucleotide sequence ID" value="NZ_AYZB01000020.1"/>
</dbReference>
<evidence type="ECO:0000313" key="2">
    <source>
        <dbReference type="EMBL" id="KRM23389.1"/>
    </source>
</evidence>
<dbReference type="Proteomes" id="UP000050823">
    <property type="component" value="Unassembled WGS sequence"/>
</dbReference>
<dbReference type="SMART" id="SM00530">
    <property type="entry name" value="HTH_XRE"/>
    <property type="match status" value="1"/>
</dbReference>
<dbReference type="Pfam" id="PF01381">
    <property type="entry name" value="HTH_3"/>
    <property type="match status" value="1"/>
</dbReference>
<dbReference type="PANTHER" id="PTHR37038">
    <property type="entry name" value="TRANSCRIPTIONAL REGULATOR-RELATED"/>
    <property type="match status" value="1"/>
</dbReference>
<dbReference type="NCBIfam" id="TIGR01716">
    <property type="entry name" value="RGG_Cterm"/>
    <property type="match status" value="1"/>
</dbReference>
<protein>
    <recommendedName>
        <fullName evidence="1">HTH cro/C1-type domain-containing protein</fullName>
    </recommendedName>
</protein>
<dbReference type="InterPro" id="IPR010057">
    <property type="entry name" value="Transcription_activator_Rgg_C"/>
</dbReference>
<name>A0AA89KXL7_9LACO</name>
<organism evidence="2 3">
    <name type="scientific">Latilactobacillus graminis DSM 20719</name>
    <dbReference type="NCBI Taxonomy" id="1423752"/>
    <lineage>
        <taxon>Bacteria</taxon>
        <taxon>Bacillati</taxon>
        <taxon>Bacillota</taxon>
        <taxon>Bacilli</taxon>
        <taxon>Lactobacillales</taxon>
        <taxon>Lactobacillaceae</taxon>
        <taxon>Latilactobacillus</taxon>
    </lineage>
</organism>
<dbReference type="InterPro" id="IPR010982">
    <property type="entry name" value="Lambda_DNA-bd_dom_sf"/>
</dbReference>
<dbReference type="CDD" id="cd00093">
    <property type="entry name" value="HTH_XRE"/>
    <property type="match status" value="1"/>
</dbReference>
<feature type="domain" description="HTH cro/C1-type" evidence="1">
    <location>
        <begin position="7"/>
        <end position="60"/>
    </location>
</feature>
<sequence>MDLGLTIRKIRVEKGLTQKEVCKDIVTMSYYSRIERNISEPTISVFLEILKRLNISFDEFMFIHLNYKESSSDFWWYRLSDLYHSGNIEELQKINTILETSSNKNDLQYQYIVQLCIMRLRGNIPEPNENMSIVNKLMTMDLWTSEEIKIFISTMDILPLETVTVIVNGILKRRTLYSKSKGFNSPYNKILINATLLCIDASQFSKAKKYLIEYQKSLETRDFYGRAMAVYLEGLLLVMTGDSTTGNQKVTRFFDICESLDLNHFSKKYKDYFERLTNKK</sequence>
<dbReference type="AlphaFoldDB" id="A0AA89KXL7"/>
<dbReference type="Pfam" id="PF21259">
    <property type="entry name" value="Rgg_C"/>
    <property type="match status" value="1"/>
</dbReference>
<comment type="caution">
    <text evidence="2">The sequence shown here is derived from an EMBL/GenBank/DDBJ whole genome shotgun (WGS) entry which is preliminary data.</text>
</comment>
<dbReference type="InterPro" id="IPR001387">
    <property type="entry name" value="Cro/C1-type_HTH"/>
</dbReference>
<evidence type="ECO:0000313" key="3">
    <source>
        <dbReference type="Proteomes" id="UP000050823"/>
    </source>
</evidence>